<keyword evidence="4" id="KW-1185">Reference proteome</keyword>
<evidence type="ECO:0000259" key="2">
    <source>
        <dbReference type="SMART" id="SM00939"/>
    </source>
</evidence>
<dbReference type="GO" id="GO:0016787">
    <property type="term" value="F:hydrolase activity"/>
    <property type="evidence" value="ECO:0007669"/>
    <property type="project" value="UniProtKB-KW"/>
</dbReference>
<evidence type="ECO:0000256" key="1">
    <source>
        <dbReference type="ARBA" id="ARBA00022801"/>
    </source>
</evidence>
<comment type="caution">
    <text evidence="3">The sequence shown here is derived from an EMBL/GenBank/DDBJ whole genome shotgun (WGS) entry which is preliminary data.</text>
</comment>
<dbReference type="RefSeq" id="WP_284721466.1">
    <property type="nucleotide sequence ID" value="NZ_JARZHI010000059.1"/>
</dbReference>
<accession>A0ABT6P4A6</accession>
<dbReference type="InterPro" id="IPR008979">
    <property type="entry name" value="Galactose-bd-like_sf"/>
</dbReference>
<keyword evidence="1 3" id="KW-0378">Hydrolase</keyword>
<protein>
    <submittedName>
        <fullName evidence="3">CocE/NonD family hydrolase</fullName>
    </submittedName>
</protein>
<dbReference type="SUPFAM" id="SSF49785">
    <property type="entry name" value="Galactose-binding domain-like"/>
    <property type="match status" value="1"/>
</dbReference>
<dbReference type="InterPro" id="IPR013736">
    <property type="entry name" value="Xaa-Pro_dipept_C"/>
</dbReference>
<proteinExistence type="predicted"/>
<dbReference type="PANTHER" id="PTHR22946:SF9">
    <property type="entry name" value="POLYKETIDE TRANSFERASE AF380"/>
    <property type="match status" value="1"/>
</dbReference>
<dbReference type="SUPFAM" id="SSF53474">
    <property type="entry name" value="alpha/beta-Hydrolases"/>
    <property type="match status" value="1"/>
</dbReference>
<dbReference type="EMBL" id="JARZHI010000059">
    <property type="protein sequence ID" value="MDI1435442.1"/>
    <property type="molecule type" value="Genomic_DNA"/>
</dbReference>
<dbReference type="InterPro" id="IPR029058">
    <property type="entry name" value="AB_hydrolase_fold"/>
</dbReference>
<dbReference type="SMART" id="SM00939">
    <property type="entry name" value="PepX_C"/>
    <property type="match status" value="1"/>
</dbReference>
<dbReference type="InterPro" id="IPR050261">
    <property type="entry name" value="FrsA_esterase"/>
</dbReference>
<dbReference type="PANTHER" id="PTHR22946">
    <property type="entry name" value="DIENELACTONE HYDROLASE DOMAIN-CONTAINING PROTEIN-RELATED"/>
    <property type="match status" value="1"/>
</dbReference>
<dbReference type="Proteomes" id="UP001160301">
    <property type="component" value="Unassembled WGS sequence"/>
</dbReference>
<dbReference type="Pfam" id="PF08530">
    <property type="entry name" value="PepX_C"/>
    <property type="match status" value="1"/>
</dbReference>
<evidence type="ECO:0000313" key="4">
    <source>
        <dbReference type="Proteomes" id="UP001160301"/>
    </source>
</evidence>
<gene>
    <name evidence="3" type="ORF">QHF89_38425</name>
</gene>
<dbReference type="Pfam" id="PF02129">
    <property type="entry name" value="Peptidase_S15"/>
    <property type="match status" value="1"/>
</dbReference>
<feature type="domain" description="Xaa-Pro dipeptidyl-peptidase C-terminal" evidence="2">
    <location>
        <begin position="261"/>
        <end position="481"/>
    </location>
</feature>
<dbReference type="InterPro" id="IPR000383">
    <property type="entry name" value="Xaa-Pro-like_dom"/>
</dbReference>
<evidence type="ECO:0000313" key="3">
    <source>
        <dbReference type="EMBL" id="MDI1435442.1"/>
    </source>
</evidence>
<dbReference type="Gene3D" id="2.60.120.260">
    <property type="entry name" value="Galactose-binding domain-like"/>
    <property type="match status" value="1"/>
</dbReference>
<reference evidence="3 4" key="1">
    <citation type="submission" date="2023-04" db="EMBL/GenBank/DDBJ databases">
        <title>The genome sequence of Polyangium sorediatum DSM14670.</title>
        <authorList>
            <person name="Zhang X."/>
        </authorList>
    </citation>
    <scope>NUCLEOTIDE SEQUENCE [LARGE SCALE GENOMIC DNA]</scope>
    <source>
        <strain evidence="3 4">DSM 14670</strain>
    </source>
</reference>
<name>A0ABT6P4A6_9BACT</name>
<sequence>MRGVDIKARDGAALVANLFVPDTPGPLPGVIFITSWAFPNIEYLLQAKEFTEAGYVVLLYTPRGFYGSGGTIDMGGPKDIGDVSDVIDWLLANTPTDPARIGVGGISYGAGLSLLGAAFDARIRAVASMSGWADLPSAMLGNQTRHVRGGLLALTAALTGRPSPEMQEMLRHFFDNTDIPAVIAFTEARSPARYLDRINTNRPAIFMANAYDDRVFAPNPIADFFTELRGPKRLELRPGGHGTAETPGLLGQPEDLWRNVHRWFDHFLRGMNTGITTEEPVQIQPRNQRGYEAYPSWRAMATGSAQYYLGEVQRPSDEGALVTRAWTDWRFSIVTGVDTVASEVFMGEAQPVSIAAVNRTNAGVWQSDVLEGALRLRGAAHLHVTIAPGTSASTTVIAYLYDTDKLGMGRLVTHIPFTIPDAVAGQAYPVDTDFFVTAYDVPEGHRLTLVVDTVDPLYVDMENRSTELTFLSPPVDPSYVSLPLR</sequence>
<organism evidence="3 4">
    <name type="scientific">Polyangium sorediatum</name>
    <dbReference type="NCBI Taxonomy" id="889274"/>
    <lineage>
        <taxon>Bacteria</taxon>
        <taxon>Pseudomonadati</taxon>
        <taxon>Myxococcota</taxon>
        <taxon>Polyangia</taxon>
        <taxon>Polyangiales</taxon>
        <taxon>Polyangiaceae</taxon>
        <taxon>Polyangium</taxon>
    </lineage>
</organism>
<dbReference type="Gene3D" id="3.40.50.1820">
    <property type="entry name" value="alpha/beta hydrolase"/>
    <property type="match status" value="1"/>
</dbReference>